<gene>
    <name evidence="10" type="ORF">ABT56_06670</name>
</gene>
<keyword evidence="11" id="KW-1185">Reference proteome</keyword>
<feature type="chain" id="PRO_5005252369" description="L,D-TPase catalytic domain-containing protein" evidence="8">
    <location>
        <begin position="28"/>
        <end position="585"/>
    </location>
</feature>
<dbReference type="SUPFAM" id="SSF53955">
    <property type="entry name" value="Lysozyme-like"/>
    <property type="match status" value="1"/>
</dbReference>
<dbReference type="UniPathway" id="UPA00219"/>
<keyword evidence="8" id="KW-0732">Signal</keyword>
<dbReference type="Gene3D" id="2.40.440.10">
    <property type="entry name" value="L,D-transpeptidase catalytic domain-like"/>
    <property type="match status" value="1"/>
</dbReference>
<dbReference type="Proteomes" id="UP000036097">
    <property type="component" value="Unassembled WGS sequence"/>
</dbReference>
<comment type="pathway">
    <text evidence="1 7">Cell wall biogenesis; peptidoglycan biosynthesis.</text>
</comment>
<evidence type="ECO:0000259" key="9">
    <source>
        <dbReference type="PROSITE" id="PS52029"/>
    </source>
</evidence>
<dbReference type="InterPro" id="IPR005490">
    <property type="entry name" value="LD_TPept_cat_dom"/>
</dbReference>
<dbReference type="SUPFAM" id="SSF47090">
    <property type="entry name" value="PGBD-like"/>
    <property type="match status" value="1"/>
</dbReference>
<dbReference type="GO" id="GO:0071555">
    <property type="term" value="P:cell wall organization"/>
    <property type="evidence" value="ECO:0007669"/>
    <property type="project" value="UniProtKB-UniRule"/>
</dbReference>
<proteinExistence type="inferred from homology"/>
<dbReference type="InterPro" id="IPR002477">
    <property type="entry name" value="Peptidoglycan-bd-like"/>
</dbReference>
<evidence type="ECO:0000313" key="10">
    <source>
        <dbReference type="EMBL" id="KLV07314.1"/>
    </source>
</evidence>
<feature type="signal peptide" evidence="8">
    <location>
        <begin position="1"/>
        <end position="27"/>
    </location>
</feature>
<feature type="active site" description="Proton donor/acceptor" evidence="7">
    <location>
        <position position="477"/>
    </location>
</feature>
<dbReference type="InterPro" id="IPR036366">
    <property type="entry name" value="PGBDSf"/>
</dbReference>
<keyword evidence="3" id="KW-0808">Transferase</keyword>
<feature type="active site" description="Nucleophile" evidence="7">
    <location>
        <position position="496"/>
    </location>
</feature>
<evidence type="ECO:0000256" key="2">
    <source>
        <dbReference type="ARBA" id="ARBA00005992"/>
    </source>
</evidence>
<comment type="caution">
    <text evidence="10">The sequence shown here is derived from an EMBL/GenBank/DDBJ whole genome shotgun (WGS) entry which is preliminary data.</text>
</comment>
<dbReference type="CDD" id="cd16913">
    <property type="entry name" value="YkuD_like"/>
    <property type="match status" value="1"/>
</dbReference>
<dbReference type="InterPro" id="IPR038063">
    <property type="entry name" value="Transpep_catalytic_dom"/>
</dbReference>
<evidence type="ECO:0000256" key="5">
    <source>
        <dbReference type="ARBA" id="ARBA00022984"/>
    </source>
</evidence>
<dbReference type="InterPro" id="IPR023346">
    <property type="entry name" value="Lysozyme-like_dom_sf"/>
</dbReference>
<evidence type="ECO:0000313" key="11">
    <source>
        <dbReference type="Proteomes" id="UP000036097"/>
    </source>
</evidence>
<dbReference type="Pfam" id="PF03734">
    <property type="entry name" value="YkuD"/>
    <property type="match status" value="1"/>
</dbReference>
<dbReference type="PATRIC" id="fig|1195763.3.peg.1421"/>
<reference evidence="10 11" key="1">
    <citation type="submission" date="2015-05" db="EMBL/GenBank/DDBJ databases">
        <title>Photobacterium galathea sp. nov.</title>
        <authorList>
            <person name="Machado H."/>
            <person name="Gram L."/>
        </authorList>
    </citation>
    <scope>NUCLEOTIDE SEQUENCE [LARGE SCALE GENOMIC DNA]</scope>
    <source>
        <strain evidence="10 11">CGMCC 1.12159</strain>
    </source>
</reference>
<evidence type="ECO:0000256" key="4">
    <source>
        <dbReference type="ARBA" id="ARBA00022960"/>
    </source>
</evidence>
<comment type="similarity">
    <text evidence="2">Belongs to the YkuD family.</text>
</comment>
<dbReference type="GO" id="GO:0004180">
    <property type="term" value="F:carboxypeptidase activity"/>
    <property type="evidence" value="ECO:0007669"/>
    <property type="project" value="UniProtKB-ARBA"/>
</dbReference>
<accession>A0A0J1H6H6</accession>
<keyword evidence="4 7" id="KW-0133">Cell shape</keyword>
<dbReference type="Pfam" id="PF20142">
    <property type="entry name" value="Scaffold"/>
    <property type="match status" value="1"/>
</dbReference>
<keyword evidence="5 7" id="KW-0573">Peptidoglycan synthesis</keyword>
<dbReference type="GO" id="GO:0008360">
    <property type="term" value="P:regulation of cell shape"/>
    <property type="evidence" value="ECO:0007669"/>
    <property type="project" value="UniProtKB-UniRule"/>
</dbReference>
<dbReference type="PANTHER" id="PTHR41533:SF1">
    <property type="entry name" value="L,D-TRANSPEPTIDASE YCBB-RELATED"/>
    <property type="match status" value="1"/>
</dbReference>
<dbReference type="EMBL" id="LDOT01000006">
    <property type="protein sequence ID" value="KLV07314.1"/>
    <property type="molecule type" value="Genomic_DNA"/>
</dbReference>
<dbReference type="GO" id="GO:0009252">
    <property type="term" value="P:peptidoglycan biosynthetic process"/>
    <property type="evidence" value="ECO:0007669"/>
    <property type="project" value="UniProtKB-UniPathway"/>
</dbReference>
<evidence type="ECO:0000256" key="8">
    <source>
        <dbReference type="SAM" id="SignalP"/>
    </source>
</evidence>
<sequence length="585" mass="66101">MLNCLRRILVPCYCASALMVVSVPSFAELTASGSVETLPDIQSNMLPISSASQQAEPIVSSRLDLGLIKGVEISSTSRLCPSATSNLCFSKQLEQVYALNGYLPLWGQESAREALLLALKSISYSGLLDTMRPRLNELGQLAEQQDQRGYDLLATDSYLALLVYRKQLSEHPSILFRHQYLPPLDEQTVATLPAWVMASDLNSSVLISSLYPSKADFDNERQAIDYIEYFNQLPAHHFSSKGRGVTKAGEVVDNGYELLEVMYRLGDLPKAQYEILSMQPRVVNSGDVNQAVRRFQARNGLNSDGIIGPATRRQLALPYQEIARVIALNLQRGVLGAKNQDRPSITVNIPNYQLVITHQDKVVFESKVIVGRPDRPTNLFSSELNILVVNPRWNVPETIKKKDIIPGMKRSTDYLSRKNLTMIKSWGDRTEISPELVEWSNVDPDTFPYEFMQGPGPRNALGNVKFLMPNDYSVYLHDTPARGLFNRDRRNLSSGCVRVEKAAELAEYVLDYQGRPRWRNYSQLVKNQETDTISLPRRIDVDVTYVTAWVDSQGNLQMREDIYGYDRPSRHTADDKYSAVKNYRY</sequence>
<evidence type="ECO:0000256" key="6">
    <source>
        <dbReference type="ARBA" id="ARBA00023316"/>
    </source>
</evidence>
<keyword evidence="6 7" id="KW-0961">Cell wall biogenesis/degradation</keyword>
<dbReference type="InterPro" id="IPR045380">
    <property type="entry name" value="LD_TPept_scaffold_dom"/>
</dbReference>
<protein>
    <recommendedName>
        <fullName evidence="9">L,D-TPase catalytic domain-containing protein</fullName>
    </recommendedName>
</protein>
<dbReference type="InterPro" id="IPR052905">
    <property type="entry name" value="LD-transpeptidase_YkuD-like"/>
</dbReference>
<dbReference type="STRING" id="1195763.ABT56_06670"/>
<dbReference type="Gene3D" id="1.10.101.10">
    <property type="entry name" value="PGBD-like superfamily/PGBD"/>
    <property type="match status" value="1"/>
</dbReference>
<evidence type="ECO:0000256" key="7">
    <source>
        <dbReference type="PROSITE-ProRule" id="PRU01373"/>
    </source>
</evidence>
<evidence type="ECO:0000256" key="3">
    <source>
        <dbReference type="ARBA" id="ARBA00022679"/>
    </source>
</evidence>
<dbReference type="SUPFAM" id="SSF141523">
    <property type="entry name" value="L,D-transpeptidase catalytic domain-like"/>
    <property type="match status" value="1"/>
</dbReference>
<dbReference type="PANTHER" id="PTHR41533">
    <property type="entry name" value="L,D-TRANSPEPTIDASE HI_1667-RELATED"/>
    <property type="match status" value="1"/>
</dbReference>
<dbReference type="GO" id="GO:0016740">
    <property type="term" value="F:transferase activity"/>
    <property type="evidence" value="ECO:0007669"/>
    <property type="project" value="UniProtKB-KW"/>
</dbReference>
<feature type="domain" description="L,D-TPase catalytic" evidence="9">
    <location>
        <begin position="343"/>
        <end position="520"/>
    </location>
</feature>
<dbReference type="Pfam" id="PF01471">
    <property type="entry name" value="PG_binding_1"/>
    <property type="match status" value="1"/>
</dbReference>
<dbReference type="PROSITE" id="PS52029">
    <property type="entry name" value="LD_TPASE"/>
    <property type="match status" value="1"/>
</dbReference>
<dbReference type="InterPro" id="IPR036365">
    <property type="entry name" value="PGBD-like_sf"/>
</dbReference>
<name>A0A0J1H6H6_9GAMM</name>
<dbReference type="AlphaFoldDB" id="A0A0J1H6H6"/>
<organism evidence="10 11">
    <name type="scientific">Photobacterium aquae</name>
    <dbReference type="NCBI Taxonomy" id="1195763"/>
    <lineage>
        <taxon>Bacteria</taxon>
        <taxon>Pseudomonadati</taxon>
        <taxon>Pseudomonadota</taxon>
        <taxon>Gammaproteobacteria</taxon>
        <taxon>Vibrionales</taxon>
        <taxon>Vibrionaceae</taxon>
        <taxon>Photobacterium</taxon>
    </lineage>
</organism>
<evidence type="ECO:0000256" key="1">
    <source>
        <dbReference type="ARBA" id="ARBA00004752"/>
    </source>
</evidence>